<dbReference type="Pfam" id="PF00208">
    <property type="entry name" value="ELFV_dehydrog"/>
    <property type="match status" value="1"/>
</dbReference>
<gene>
    <name evidence="12" type="ORF">EGJ44_04785</name>
</gene>
<evidence type="ECO:0000256" key="9">
    <source>
        <dbReference type="PIRSR" id="PIRSR000185-3"/>
    </source>
</evidence>
<dbReference type="CDD" id="cd05313">
    <property type="entry name" value="NAD_bind_2_Glu_DH"/>
    <property type="match status" value="1"/>
</dbReference>
<accession>A0A061CQD8</accession>
<comment type="caution">
    <text evidence="12">The sequence shown here is derived from an EMBL/GenBank/DDBJ whole genome shotgun (WGS) entry which is preliminary data.</text>
</comment>
<feature type="site" description="Important for catalysis" evidence="9">
    <location>
        <position position="166"/>
    </location>
</feature>
<dbReference type="SUPFAM" id="SSF51735">
    <property type="entry name" value="NAD(P)-binding Rossmann-fold domains"/>
    <property type="match status" value="1"/>
</dbReference>
<feature type="binding site" evidence="8">
    <location>
        <position position="378"/>
    </location>
    <ligand>
        <name>substrate</name>
    </ligand>
</feature>
<evidence type="ECO:0000256" key="10">
    <source>
        <dbReference type="RuleBase" id="RU004417"/>
    </source>
</evidence>
<evidence type="ECO:0000259" key="11">
    <source>
        <dbReference type="SMART" id="SM00839"/>
    </source>
</evidence>
<comment type="catalytic activity">
    <reaction evidence="5">
        <text>L-glutamate + NADP(+) + H2O = 2-oxoglutarate + NH4(+) + NADPH + H(+)</text>
        <dbReference type="Rhea" id="RHEA:11612"/>
        <dbReference type="ChEBI" id="CHEBI:15377"/>
        <dbReference type="ChEBI" id="CHEBI:15378"/>
        <dbReference type="ChEBI" id="CHEBI:16810"/>
        <dbReference type="ChEBI" id="CHEBI:28938"/>
        <dbReference type="ChEBI" id="CHEBI:29985"/>
        <dbReference type="ChEBI" id="CHEBI:57783"/>
        <dbReference type="ChEBI" id="CHEBI:58349"/>
        <dbReference type="EC" id="1.4.1.4"/>
    </reaction>
</comment>
<keyword evidence="8" id="KW-0520">NAD</keyword>
<dbReference type="Gene3D" id="3.40.50.10860">
    <property type="entry name" value="Leucine Dehydrogenase, chain A, domain 1"/>
    <property type="match status" value="1"/>
</dbReference>
<dbReference type="InterPro" id="IPR046346">
    <property type="entry name" value="Aminoacid_DH-like_N_sf"/>
</dbReference>
<dbReference type="InterPro" id="IPR033524">
    <property type="entry name" value="Glu/Leu/Phe/Val_DH_AS"/>
</dbReference>
<dbReference type="InterPro" id="IPR036291">
    <property type="entry name" value="NAD(P)-bd_dom_sf"/>
</dbReference>
<dbReference type="FunFam" id="3.40.50.720:FF:000030">
    <property type="entry name" value="Glutamate dehydrogenase"/>
    <property type="match status" value="1"/>
</dbReference>
<dbReference type="PROSITE" id="PS00074">
    <property type="entry name" value="GLFV_DEHYDROGENASE"/>
    <property type="match status" value="1"/>
</dbReference>
<dbReference type="SUPFAM" id="SSF53223">
    <property type="entry name" value="Aminoacid dehydrogenase-like, N-terminal domain"/>
    <property type="match status" value="1"/>
</dbReference>
<dbReference type="Gene3D" id="3.40.50.720">
    <property type="entry name" value="NAD(P)-binding Rossmann-like Domain"/>
    <property type="match status" value="1"/>
</dbReference>
<feature type="binding site" evidence="8">
    <location>
        <position position="240"/>
    </location>
    <ligand>
        <name>NAD(+)</name>
        <dbReference type="ChEBI" id="CHEBI:57540"/>
    </ligand>
</feature>
<dbReference type="EMBL" id="RHRS01000008">
    <property type="protein sequence ID" value="RRW38209.1"/>
    <property type="molecule type" value="Genomic_DNA"/>
</dbReference>
<reference evidence="12 13" key="1">
    <citation type="submission" date="2018-10" db="EMBL/GenBank/DDBJ databases">
        <title>Transmission dynamics of multidrug resistant bacteria on intensive care unit surfaces.</title>
        <authorList>
            <person name="D'Souza A.W."/>
            <person name="Potter R.F."/>
            <person name="Wallace M."/>
            <person name="Shupe A."/>
            <person name="Patel S."/>
            <person name="Sun S."/>
            <person name="Gul D."/>
            <person name="Kwon J.H."/>
            <person name="Andleeb S."/>
            <person name="Burnham C.-A.D."/>
            <person name="Dantas G."/>
        </authorList>
    </citation>
    <scope>NUCLEOTIDE SEQUENCE [LARGE SCALE GENOMIC DNA]</scope>
    <source>
        <strain evidence="12 13">PO_271</strain>
    </source>
</reference>
<dbReference type="GO" id="GO:0006537">
    <property type="term" value="P:glutamate biosynthetic process"/>
    <property type="evidence" value="ECO:0007669"/>
    <property type="project" value="UniProtKB-ARBA"/>
</dbReference>
<evidence type="ECO:0000256" key="7">
    <source>
        <dbReference type="PIRSR" id="PIRSR000185-1"/>
    </source>
</evidence>
<evidence type="ECO:0000256" key="1">
    <source>
        <dbReference type="ARBA" id="ARBA00003868"/>
    </source>
</evidence>
<dbReference type="GO" id="GO:0004354">
    <property type="term" value="F:glutamate dehydrogenase (NADP+) activity"/>
    <property type="evidence" value="ECO:0007669"/>
    <property type="project" value="UniProtKB-EC"/>
</dbReference>
<evidence type="ECO:0000256" key="4">
    <source>
        <dbReference type="ARBA" id="ARBA00023002"/>
    </source>
</evidence>
<feature type="binding site" evidence="8">
    <location>
        <position position="111"/>
    </location>
    <ligand>
        <name>substrate</name>
    </ligand>
</feature>
<dbReference type="RefSeq" id="WP_003461685.1">
    <property type="nucleotide sequence ID" value="NZ_JBPQFX010000001.1"/>
</dbReference>
<evidence type="ECO:0000256" key="2">
    <source>
        <dbReference type="ARBA" id="ARBA00006382"/>
    </source>
</evidence>
<dbReference type="FunFam" id="1.10.285.10:FF:000001">
    <property type="entry name" value="Glutamate dehydrogenase"/>
    <property type="match status" value="1"/>
</dbReference>
<proteinExistence type="inferred from homology"/>
<feature type="active site" description="Proton donor" evidence="7">
    <location>
        <position position="126"/>
    </location>
</feature>
<dbReference type="Pfam" id="PF02812">
    <property type="entry name" value="ELFV_dehydrog_N"/>
    <property type="match status" value="1"/>
</dbReference>
<dbReference type="GO" id="GO:0000166">
    <property type="term" value="F:nucleotide binding"/>
    <property type="evidence" value="ECO:0007669"/>
    <property type="project" value="UniProtKB-KW"/>
</dbReference>
<dbReference type="GO" id="GO:0005829">
    <property type="term" value="C:cytosol"/>
    <property type="evidence" value="ECO:0007669"/>
    <property type="project" value="TreeGrafter"/>
</dbReference>
<feature type="binding site" evidence="8">
    <location>
        <position position="114"/>
    </location>
    <ligand>
        <name>substrate</name>
    </ligand>
</feature>
<dbReference type="AlphaFoldDB" id="A0A061CQD8"/>
<dbReference type="InterPro" id="IPR006095">
    <property type="entry name" value="Glu/Leu/Phe/Val/Trp_DH"/>
</dbReference>
<dbReference type="PRINTS" id="PR00082">
    <property type="entry name" value="GLFDHDRGNASE"/>
</dbReference>
<evidence type="ECO:0000256" key="6">
    <source>
        <dbReference type="PIRNR" id="PIRNR000185"/>
    </source>
</evidence>
<organism evidence="12 13">
    <name type="scientific">Ectopseudomonas oleovorans</name>
    <name type="common">Pseudomonas oleovorans</name>
    <dbReference type="NCBI Taxonomy" id="301"/>
    <lineage>
        <taxon>Bacteria</taxon>
        <taxon>Pseudomonadati</taxon>
        <taxon>Pseudomonadota</taxon>
        <taxon>Gammaproteobacteria</taxon>
        <taxon>Pseudomonadales</taxon>
        <taxon>Pseudomonadaceae</taxon>
        <taxon>Ectopseudomonas</taxon>
    </lineage>
</organism>
<dbReference type="InterPro" id="IPR006096">
    <property type="entry name" value="Glu/Leu/Phe/Val/Trp_DH_C"/>
</dbReference>
<comment type="subunit">
    <text evidence="3">Homohexamer.</text>
</comment>
<feature type="binding site" evidence="8">
    <location>
        <position position="209"/>
    </location>
    <ligand>
        <name>NAD(+)</name>
        <dbReference type="ChEBI" id="CHEBI:57540"/>
    </ligand>
</feature>
<protein>
    <recommendedName>
        <fullName evidence="6">Glutamate dehydrogenase</fullName>
    </recommendedName>
</protein>
<evidence type="ECO:0000256" key="3">
    <source>
        <dbReference type="ARBA" id="ARBA00011643"/>
    </source>
</evidence>
<feature type="binding site" evidence="8">
    <location>
        <position position="90"/>
    </location>
    <ligand>
        <name>substrate</name>
    </ligand>
</feature>
<comment type="similarity">
    <text evidence="2 6 10">Belongs to the Glu/Leu/Phe/Val dehydrogenases family.</text>
</comment>
<sequence>MSLSVDSFLARLKQRDPDQPEFHQAVEEVVRSLWPFLEASPRYREAGILERMVEPERAILFRVPWVDDRGQVQVNRGYRIQMSSVIGPYKGGLRFHPSVNLGVLKFLAFEQVFKNSLTSLPMGGGKGGSDFDPKGKSEGEVMRFCQSFMTELYRHIGADLDVPAGDIGVGGREIGYLFGQYKRLSNQFTSVLTGKGLSYGGSLIRPEATGYGCVYFAQEMLKRIDQGFEDKRVAISGSGNVAQYAAQKVMELGGRVISVSDSEGTLYAEGGLSEEQWLYLMDLKNVRRGRLREMAEHYGLQFLAGQRPWGLPCDIALPCATQNELDGEYARTLLKNGCICVAEGANMPSTLEAVDLFVEAGICYAPGKASNAGGVATSGLEMSQNAMRLHWSAGEVDERLHGIMQNIHHACVHHGEENGRINYVKGANIAGFVKVADAMLAQGVV</sequence>
<comment type="function">
    <text evidence="1">Catalyzes the reversible oxidative deamination of glutamate to alpha-ketoglutarate and ammonia.</text>
</comment>
<dbReference type="PANTHER" id="PTHR43571:SF1">
    <property type="entry name" value="NADP-SPECIFIC GLUTAMATE DEHYDROGENASE 1-RELATED"/>
    <property type="match status" value="1"/>
</dbReference>
<dbReference type="InterPro" id="IPR033922">
    <property type="entry name" value="NAD_bind_Glu_DH"/>
</dbReference>
<dbReference type="Gene3D" id="1.10.285.10">
    <property type="entry name" value="Glutamate Dehydrogenase, chain A, domain 3"/>
    <property type="match status" value="2"/>
</dbReference>
<dbReference type="InterPro" id="IPR014362">
    <property type="entry name" value="Glu_DH"/>
</dbReference>
<name>A0A061CQD8_ECTOL</name>
<feature type="domain" description="Glutamate/phenylalanine/leucine/valine/L-tryptophan dehydrogenase C-terminal" evidence="11">
    <location>
        <begin position="202"/>
        <end position="443"/>
    </location>
</feature>
<accession>A0A427HTI0</accession>
<evidence type="ECO:0000256" key="8">
    <source>
        <dbReference type="PIRSR" id="PIRSR000185-2"/>
    </source>
</evidence>
<dbReference type="SMART" id="SM00839">
    <property type="entry name" value="ELFV_dehydrog"/>
    <property type="match status" value="1"/>
</dbReference>
<keyword evidence="4 6" id="KW-0560">Oxidoreductase</keyword>
<dbReference type="PANTHER" id="PTHR43571">
    <property type="entry name" value="NADP-SPECIFIC GLUTAMATE DEHYDROGENASE 1-RELATED"/>
    <property type="match status" value="1"/>
</dbReference>
<dbReference type="InterPro" id="IPR006097">
    <property type="entry name" value="Glu/Leu/Phe/Val/Trp_DH_dimer"/>
</dbReference>
<dbReference type="NCBIfam" id="NF006929">
    <property type="entry name" value="PRK09414.1"/>
    <property type="match status" value="1"/>
</dbReference>
<feature type="binding site" evidence="8">
    <location>
        <position position="165"/>
    </location>
    <ligand>
        <name>substrate</name>
    </ligand>
</feature>
<dbReference type="PIRSF" id="PIRSF000185">
    <property type="entry name" value="Glu_DH"/>
    <property type="match status" value="1"/>
</dbReference>
<evidence type="ECO:0000313" key="13">
    <source>
        <dbReference type="Proteomes" id="UP000272833"/>
    </source>
</evidence>
<evidence type="ECO:0000313" key="12">
    <source>
        <dbReference type="EMBL" id="RRW38209.1"/>
    </source>
</evidence>
<dbReference type="InterPro" id="IPR050724">
    <property type="entry name" value="Glu_Leu_Phe_Val_DH"/>
</dbReference>
<dbReference type="Proteomes" id="UP000272833">
    <property type="component" value="Unassembled WGS sequence"/>
</dbReference>
<evidence type="ECO:0000256" key="5">
    <source>
        <dbReference type="ARBA" id="ARBA00048584"/>
    </source>
</evidence>
<keyword evidence="8" id="KW-0547">Nucleotide-binding</keyword>
<dbReference type="FunFam" id="3.40.50.10860:FF:000002">
    <property type="entry name" value="Glutamate dehydrogenase"/>
    <property type="match status" value="1"/>
</dbReference>